<evidence type="ECO:0000256" key="4">
    <source>
        <dbReference type="ARBA" id="ARBA00022448"/>
    </source>
</evidence>
<keyword evidence="6 10" id="KW-0479">Metal-binding</keyword>
<keyword evidence="8 10" id="KW-0408">Iron</keyword>
<evidence type="ECO:0000256" key="8">
    <source>
        <dbReference type="ARBA" id="ARBA00023004"/>
    </source>
</evidence>
<sequence length="57" mass="5708">MAHVISDECVMCGACAAVCPVTAISEGDTKYVVDPDVCIDCGACEDGCPTGAITPAE</sequence>
<dbReference type="PROSITE" id="PS00198">
    <property type="entry name" value="4FE4S_FER_1"/>
    <property type="match status" value="1"/>
</dbReference>
<dbReference type="Gene3D" id="3.30.70.20">
    <property type="match status" value="1"/>
</dbReference>
<reference evidence="12" key="2">
    <citation type="journal article" date="2021" name="PeerJ">
        <title>Extensive microbial diversity within the chicken gut microbiome revealed by metagenomics and culture.</title>
        <authorList>
            <person name="Gilroy R."/>
            <person name="Ravi A."/>
            <person name="Getino M."/>
            <person name="Pursley I."/>
            <person name="Horton D.L."/>
            <person name="Alikhan N.F."/>
            <person name="Baker D."/>
            <person name="Gharbi K."/>
            <person name="Hall N."/>
            <person name="Watson M."/>
            <person name="Adriaenssens E.M."/>
            <person name="Foster-Nyarko E."/>
            <person name="Jarju S."/>
            <person name="Secka A."/>
            <person name="Antonio M."/>
            <person name="Oren A."/>
            <person name="Chaudhuri R.R."/>
            <person name="La Ragione R."/>
            <person name="Hildebrand F."/>
            <person name="Pallen M.J."/>
        </authorList>
    </citation>
    <scope>NUCLEOTIDE SEQUENCE</scope>
    <source>
        <strain evidence="12">ChiW25-3613</strain>
    </source>
</reference>
<name>A0A9D1AG96_9FIRM</name>
<dbReference type="InterPro" id="IPR017900">
    <property type="entry name" value="4Fe4S_Fe_S_CS"/>
</dbReference>
<evidence type="ECO:0000256" key="9">
    <source>
        <dbReference type="ARBA" id="ARBA00023014"/>
    </source>
</evidence>
<dbReference type="Pfam" id="PF13187">
    <property type="entry name" value="Fer4_9"/>
    <property type="match status" value="1"/>
</dbReference>
<organism evidence="12 13">
    <name type="scientific">Candidatus Coproplasma stercoripullorum</name>
    <dbReference type="NCBI Taxonomy" id="2840751"/>
    <lineage>
        <taxon>Bacteria</taxon>
        <taxon>Bacillati</taxon>
        <taxon>Bacillota</taxon>
        <taxon>Clostridia</taxon>
        <taxon>Eubacteriales</taxon>
        <taxon>Candidatus Coproplasma</taxon>
    </lineage>
</organism>
<feature type="domain" description="4Fe-4S ferredoxin-type" evidence="11">
    <location>
        <begin position="29"/>
        <end position="57"/>
    </location>
</feature>
<keyword evidence="9 10" id="KW-0411">Iron-sulfur</keyword>
<evidence type="ECO:0000256" key="6">
    <source>
        <dbReference type="ARBA" id="ARBA00022723"/>
    </source>
</evidence>
<evidence type="ECO:0000256" key="5">
    <source>
        <dbReference type="ARBA" id="ARBA00022485"/>
    </source>
</evidence>
<evidence type="ECO:0000256" key="1">
    <source>
        <dbReference type="ARBA" id="ARBA00001966"/>
    </source>
</evidence>
<dbReference type="GO" id="GO:0009055">
    <property type="term" value="F:electron transfer activity"/>
    <property type="evidence" value="ECO:0007669"/>
    <property type="project" value="UniProtKB-UniRule"/>
</dbReference>
<dbReference type="EMBL" id="DVHB01000069">
    <property type="protein sequence ID" value="HIR39505.1"/>
    <property type="molecule type" value="Genomic_DNA"/>
</dbReference>
<evidence type="ECO:0000256" key="10">
    <source>
        <dbReference type="RuleBase" id="RU365098"/>
    </source>
</evidence>
<accession>A0A9D1AG96</accession>
<evidence type="ECO:0000256" key="3">
    <source>
        <dbReference type="ARBA" id="ARBA00013529"/>
    </source>
</evidence>
<dbReference type="GO" id="GO:0051539">
    <property type="term" value="F:4 iron, 4 sulfur cluster binding"/>
    <property type="evidence" value="ECO:0007669"/>
    <property type="project" value="UniProtKB-UniRule"/>
</dbReference>
<proteinExistence type="predicted"/>
<dbReference type="Proteomes" id="UP000824179">
    <property type="component" value="Unassembled WGS sequence"/>
</dbReference>
<evidence type="ECO:0000256" key="7">
    <source>
        <dbReference type="ARBA" id="ARBA00022982"/>
    </source>
</evidence>
<reference evidence="12" key="1">
    <citation type="submission" date="2020-10" db="EMBL/GenBank/DDBJ databases">
        <authorList>
            <person name="Gilroy R."/>
        </authorList>
    </citation>
    <scope>NUCLEOTIDE SEQUENCE</scope>
    <source>
        <strain evidence="12">ChiW25-3613</strain>
    </source>
</reference>
<dbReference type="PROSITE" id="PS51379">
    <property type="entry name" value="4FE4S_FER_2"/>
    <property type="match status" value="2"/>
</dbReference>
<dbReference type="SUPFAM" id="SSF54862">
    <property type="entry name" value="4Fe-4S ferredoxins"/>
    <property type="match status" value="1"/>
</dbReference>
<dbReference type="PRINTS" id="PR00354">
    <property type="entry name" value="7FE8SFRDOXIN"/>
</dbReference>
<protein>
    <recommendedName>
        <fullName evidence="3 10">Ferredoxin</fullName>
    </recommendedName>
</protein>
<dbReference type="AlphaFoldDB" id="A0A9D1AG96"/>
<dbReference type="GO" id="GO:0005737">
    <property type="term" value="C:cytoplasm"/>
    <property type="evidence" value="ECO:0007669"/>
    <property type="project" value="TreeGrafter"/>
</dbReference>
<comment type="cofactor">
    <cofactor evidence="1 10">
        <name>[4Fe-4S] cluster</name>
        <dbReference type="ChEBI" id="CHEBI:49883"/>
    </cofactor>
</comment>
<evidence type="ECO:0000259" key="11">
    <source>
        <dbReference type="PROSITE" id="PS51379"/>
    </source>
</evidence>
<comment type="caution">
    <text evidence="12">The sequence shown here is derived from an EMBL/GenBank/DDBJ whole genome shotgun (WGS) entry which is preliminary data.</text>
</comment>
<feature type="domain" description="4Fe-4S ferredoxin-type" evidence="11">
    <location>
        <begin position="1"/>
        <end position="28"/>
    </location>
</feature>
<evidence type="ECO:0000313" key="12">
    <source>
        <dbReference type="EMBL" id="HIR39505.1"/>
    </source>
</evidence>
<keyword evidence="5 10" id="KW-0004">4Fe-4S</keyword>
<dbReference type="InterPro" id="IPR000813">
    <property type="entry name" value="7Fe_ferredoxin"/>
</dbReference>
<comment type="function">
    <text evidence="2 10">Ferredoxins are iron-sulfur proteins that transfer electrons in a wide variety of metabolic reactions.</text>
</comment>
<keyword evidence="7 10" id="KW-0249">Electron transport</keyword>
<dbReference type="PANTHER" id="PTHR24960:SF79">
    <property type="entry name" value="PHOTOSYSTEM I IRON-SULFUR CENTER"/>
    <property type="match status" value="1"/>
</dbReference>
<dbReference type="InterPro" id="IPR050157">
    <property type="entry name" value="PSI_iron-sulfur_center"/>
</dbReference>
<evidence type="ECO:0000313" key="13">
    <source>
        <dbReference type="Proteomes" id="UP000824179"/>
    </source>
</evidence>
<evidence type="ECO:0000256" key="2">
    <source>
        <dbReference type="ARBA" id="ARBA00003532"/>
    </source>
</evidence>
<dbReference type="GO" id="GO:0046872">
    <property type="term" value="F:metal ion binding"/>
    <property type="evidence" value="ECO:0007669"/>
    <property type="project" value="UniProtKB-UniRule"/>
</dbReference>
<gene>
    <name evidence="12" type="ORF">IAB90_03890</name>
</gene>
<dbReference type="PANTHER" id="PTHR24960">
    <property type="entry name" value="PHOTOSYSTEM I IRON-SULFUR CENTER-RELATED"/>
    <property type="match status" value="1"/>
</dbReference>
<keyword evidence="4 10" id="KW-0813">Transport</keyword>
<dbReference type="InterPro" id="IPR017896">
    <property type="entry name" value="4Fe4S_Fe-S-bd"/>
</dbReference>